<name>A0A2V1ILK3_9BACT</name>
<evidence type="ECO:0000313" key="1">
    <source>
        <dbReference type="EMBL" id="PWB00245.1"/>
    </source>
</evidence>
<comment type="caution">
    <text evidence="1">The sequence shown here is derived from an EMBL/GenBank/DDBJ whole genome shotgun (WGS) entry which is preliminary data.</text>
</comment>
<dbReference type="RefSeq" id="WP_107033433.1">
    <property type="nucleotide sequence ID" value="NZ_CAPFED010000015.1"/>
</dbReference>
<sequence>MGRKAITLDEQIALLRSRNMTISNEDKAKEILFDVGYFRMGFYWFPFEQTYPEKHHRTHQFKDGTDFDSAVKLYYFDFNLRNILLKPLSRIEIAFRTKVAYLVSNHYVNSPTWFVDTSVVNRKQAASFERKVYRQILEKTPLIALHHRHHINDKFAPAWKTLEFMTLGEVVNLFKSLKDEELKLEIANQFGIKKLVTFENYLDIIKNLRNTCAHGNVLYDFTPEKSIRKGPAMKKGIGENQNLNGALRVALYMMRQVSENRYNDMLTDIDRLISKYGAYPEVKSILTTISGLDQLHRK</sequence>
<accession>A0A2V1ILK3</accession>
<reference evidence="2" key="1">
    <citation type="submission" date="2018-02" db="EMBL/GenBank/DDBJ databases">
        <authorList>
            <person name="Clavel T."/>
            <person name="Strowig T."/>
        </authorList>
    </citation>
    <scope>NUCLEOTIDE SEQUENCE [LARGE SCALE GENOMIC DNA]</scope>
    <source>
        <strain evidence="2">DSM 103720</strain>
    </source>
</reference>
<organism evidence="1 2">
    <name type="scientific">Duncaniella muris</name>
    <dbReference type="NCBI Taxonomy" id="2094150"/>
    <lineage>
        <taxon>Bacteria</taxon>
        <taxon>Pseudomonadati</taxon>
        <taxon>Bacteroidota</taxon>
        <taxon>Bacteroidia</taxon>
        <taxon>Bacteroidales</taxon>
        <taxon>Muribaculaceae</taxon>
        <taxon>Duncaniella</taxon>
    </lineage>
</organism>
<protein>
    <submittedName>
        <fullName evidence="1">Abi family protein</fullName>
    </submittedName>
</protein>
<dbReference type="GeneID" id="82527325"/>
<dbReference type="Pfam" id="PF07751">
    <property type="entry name" value="Abi_2"/>
    <property type="match status" value="1"/>
</dbReference>
<dbReference type="Proteomes" id="UP000244905">
    <property type="component" value="Unassembled WGS sequence"/>
</dbReference>
<gene>
    <name evidence="1" type="ORF">C5O23_13470</name>
</gene>
<keyword evidence="2" id="KW-1185">Reference proteome</keyword>
<dbReference type="InterPro" id="IPR011664">
    <property type="entry name" value="Abi_system_AbiD/AbiF-like"/>
</dbReference>
<dbReference type="EMBL" id="PUEC01000049">
    <property type="protein sequence ID" value="PWB00245.1"/>
    <property type="molecule type" value="Genomic_DNA"/>
</dbReference>
<proteinExistence type="predicted"/>
<dbReference type="AlphaFoldDB" id="A0A2V1ILK3"/>
<evidence type="ECO:0000313" key="2">
    <source>
        <dbReference type="Proteomes" id="UP000244905"/>
    </source>
</evidence>